<evidence type="ECO:0000256" key="5">
    <source>
        <dbReference type="ARBA" id="ARBA00022679"/>
    </source>
</evidence>
<keyword evidence="4" id="KW-0597">Phosphoprotein</keyword>
<evidence type="ECO:0000256" key="10">
    <source>
        <dbReference type="ARBA" id="ARBA00022989"/>
    </source>
</evidence>
<dbReference type="InterPro" id="IPR017202">
    <property type="entry name" value="LiaS/VraS"/>
</dbReference>
<keyword evidence="18" id="KW-1185">Reference proteome</keyword>
<name>A0ABW8U9U0_9LACO</name>
<evidence type="ECO:0000256" key="7">
    <source>
        <dbReference type="ARBA" id="ARBA00022741"/>
    </source>
</evidence>
<evidence type="ECO:0000256" key="2">
    <source>
        <dbReference type="ARBA" id="ARBA00004651"/>
    </source>
</evidence>
<evidence type="ECO:0000256" key="9">
    <source>
        <dbReference type="ARBA" id="ARBA00022840"/>
    </source>
</evidence>
<sequence length="359" mass="40724">MNKRSQGFLFAITSLLSFILLNALFFSYFYAVNQADWLITLFTARLMYIPLYIYLIMGSLLIGAIVTTIFYLLMRQQWRQIESKLALLGSGQYEADIFQMTTTNTAAFDLDASVERLRQKMISLQQEIQTYSNRPQLVDGANKEEILTQERHRLARELHDSVSQQLFAAMMMLSALNEIAGKPEKTVQLTKQLKLVETIINEAQSEMRALLLHLRPISLEGKSLRQGIIQLLKELTTKIQLKMQWDISDVKLSSGVEDNLFRIVQELLSNTLRHSQAKSLEVYLKQVEQMVILKVVDDGIGFDMQKGNHAGSYGLNNIRERTASIGGTAKIISFPKQGTSVEIRVPLVRDTKAQSDASL</sequence>
<evidence type="ECO:0000256" key="3">
    <source>
        <dbReference type="ARBA" id="ARBA00022475"/>
    </source>
</evidence>
<evidence type="ECO:0000256" key="12">
    <source>
        <dbReference type="ARBA" id="ARBA00023136"/>
    </source>
</evidence>
<evidence type="ECO:0000256" key="6">
    <source>
        <dbReference type="ARBA" id="ARBA00022692"/>
    </source>
</evidence>
<keyword evidence="3 13" id="KW-1003">Cell membrane</keyword>
<keyword evidence="8 13" id="KW-0418">Kinase</keyword>
<keyword evidence="9 13" id="KW-0067">ATP-binding</keyword>
<keyword evidence="14" id="KW-0175">Coiled coil</keyword>
<keyword evidence="12 13" id="KW-0472">Membrane</keyword>
<organism evidence="17 18">
    <name type="scientific">Loigolactobacillus zhaoyuanensis</name>
    <dbReference type="NCBI Taxonomy" id="2486017"/>
    <lineage>
        <taxon>Bacteria</taxon>
        <taxon>Bacillati</taxon>
        <taxon>Bacillota</taxon>
        <taxon>Bacilli</taxon>
        <taxon>Lactobacillales</taxon>
        <taxon>Lactobacillaceae</taxon>
        <taxon>Loigolactobacillus</taxon>
    </lineage>
</organism>
<dbReference type="Gene3D" id="3.30.565.10">
    <property type="entry name" value="Histidine kinase-like ATPase, C-terminal domain"/>
    <property type="match status" value="1"/>
</dbReference>
<dbReference type="PROSITE" id="PS50109">
    <property type="entry name" value="HIS_KIN"/>
    <property type="match status" value="1"/>
</dbReference>
<evidence type="ECO:0000313" key="17">
    <source>
        <dbReference type="EMBL" id="MFL2028020.1"/>
    </source>
</evidence>
<keyword evidence="10 15" id="KW-1133">Transmembrane helix</keyword>
<gene>
    <name evidence="17" type="ORF">ACEN34_00095</name>
</gene>
<dbReference type="EC" id="2.7.13.3" evidence="13"/>
<dbReference type="InterPro" id="IPR050482">
    <property type="entry name" value="Sensor_HK_TwoCompSys"/>
</dbReference>
<dbReference type="Gene3D" id="1.20.5.1930">
    <property type="match status" value="1"/>
</dbReference>
<keyword evidence="7 13" id="KW-0547">Nucleotide-binding</keyword>
<evidence type="ECO:0000256" key="8">
    <source>
        <dbReference type="ARBA" id="ARBA00022777"/>
    </source>
</evidence>
<dbReference type="RefSeq" id="WP_125548692.1">
    <property type="nucleotide sequence ID" value="NZ_JBGQPK010000001.1"/>
</dbReference>
<protein>
    <recommendedName>
        <fullName evidence="13">Sensor histidine kinase</fullName>
        <ecNumber evidence="13">2.7.13.3</ecNumber>
    </recommendedName>
</protein>
<evidence type="ECO:0000256" key="1">
    <source>
        <dbReference type="ARBA" id="ARBA00000085"/>
    </source>
</evidence>
<evidence type="ECO:0000256" key="11">
    <source>
        <dbReference type="ARBA" id="ARBA00023012"/>
    </source>
</evidence>
<evidence type="ECO:0000256" key="4">
    <source>
        <dbReference type="ARBA" id="ARBA00022553"/>
    </source>
</evidence>
<dbReference type="SMART" id="SM00387">
    <property type="entry name" value="HATPase_c"/>
    <property type="match status" value="1"/>
</dbReference>
<dbReference type="Pfam" id="PF07730">
    <property type="entry name" value="HisKA_3"/>
    <property type="match status" value="1"/>
</dbReference>
<proteinExistence type="predicted"/>
<dbReference type="PANTHER" id="PTHR24421">
    <property type="entry name" value="NITRATE/NITRITE SENSOR PROTEIN NARX-RELATED"/>
    <property type="match status" value="1"/>
</dbReference>
<evidence type="ECO:0000256" key="15">
    <source>
        <dbReference type="SAM" id="Phobius"/>
    </source>
</evidence>
<evidence type="ECO:0000256" key="14">
    <source>
        <dbReference type="SAM" id="Coils"/>
    </source>
</evidence>
<feature type="coiled-coil region" evidence="14">
    <location>
        <begin position="107"/>
        <end position="134"/>
    </location>
</feature>
<dbReference type="InterPro" id="IPR011712">
    <property type="entry name" value="Sig_transdc_His_kin_sub3_dim/P"/>
</dbReference>
<dbReference type="CDD" id="cd16917">
    <property type="entry name" value="HATPase_UhpB-NarQ-NarX-like"/>
    <property type="match status" value="1"/>
</dbReference>
<feature type="transmembrane region" description="Helical" evidence="15">
    <location>
        <begin position="51"/>
        <end position="74"/>
    </location>
</feature>
<feature type="transmembrane region" description="Helical" evidence="15">
    <location>
        <begin position="7"/>
        <end position="31"/>
    </location>
</feature>
<dbReference type="InterPro" id="IPR036890">
    <property type="entry name" value="HATPase_C_sf"/>
</dbReference>
<keyword evidence="5 13" id="KW-0808">Transferase</keyword>
<keyword evidence="6 15" id="KW-0812">Transmembrane</keyword>
<comment type="caution">
    <text evidence="17">The sequence shown here is derived from an EMBL/GenBank/DDBJ whole genome shotgun (WGS) entry which is preliminary data.</text>
</comment>
<comment type="subcellular location">
    <subcellularLocation>
        <location evidence="2 13">Cell membrane</location>
        <topology evidence="2 13">Multi-pass membrane protein</topology>
    </subcellularLocation>
</comment>
<reference evidence="17 18" key="1">
    <citation type="submission" date="2024-08" db="EMBL/GenBank/DDBJ databases">
        <authorList>
            <person name="Arias E."/>
        </authorList>
    </citation>
    <scope>NUCLEOTIDE SEQUENCE [LARGE SCALE GENOMIC DNA]</scope>
    <source>
        <strain evidence="17 18">FAM 25317</strain>
    </source>
</reference>
<dbReference type="InterPro" id="IPR005467">
    <property type="entry name" value="His_kinase_dom"/>
</dbReference>
<comment type="catalytic activity">
    <reaction evidence="1 13">
        <text>ATP + protein L-histidine = ADP + protein N-phospho-L-histidine.</text>
        <dbReference type="EC" id="2.7.13.3"/>
    </reaction>
</comment>
<dbReference type="SUPFAM" id="SSF55874">
    <property type="entry name" value="ATPase domain of HSP90 chaperone/DNA topoisomerase II/histidine kinase"/>
    <property type="match status" value="1"/>
</dbReference>
<feature type="domain" description="Histidine kinase" evidence="16">
    <location>
        <begin position="153"/>
        <end position="349"/>
    </location>
</feature>
<evidence type="ECO:0000256" key="13">
    <source>
        <dbReference type="PIRNR" id="PIRNR037431"/>
    </source>
</evidence>
<dbReference type="EMBL" id="JBGQPK010000001">
    <property type="protein sequence ID" value="MFL2028020.1"/>
    <property type="molecule type" value="Genomic_DNA"/>
</dbReference>
<evidence type="ECO:0000259" key="16">
    <source>
        <dbReference type="PROSITE" id="PS50109"/>
    </source>
</evidence>
<accession>A0ABW8U9U0</accession>
<dbReference type="PIRSF" id="PIRSF037431">
    <property type="entry name" value="STHK_LiaS"/>
    <property type="match status" value="1"/>
</dbReference>
<dbReference type="Pfam" id="PF02518">
    <property type="entry name" value="HATPase_c"/>
    <property type="match status" value="1"/>
</dbReference>
<evidence type="ECO:0000313" key="18">
    <source>
        <dbReference type="Proteomes" id="UP001625389"/>
    </source>
</evidence>
<keyword evidence="11 13" id="KW-0902">Two-component regulatory system</keyword>
<dbReference type="Proteomes" id="UP001625389">
    <property type="component" value="Unassembled WGS sequence"/>
</dbReference>
<dbReference type="PANTHER" id="PTHR24421:SF37">
    <property type="entry name" value="SENSOR HISTIDINE KINASE NARS"/>
    <property type="match status" value="1"/>
</dbReference>
<dbReference type="GO" id="GO:0016301">
    <property type="term" value="F:kinase activity"/>
    <property type="evidence" value="ECO:0007669"/>
    <property type="project" value="UniProtKB-KW"/>
</dbReference>
<dbReference type="InterPro" id="IPR003594">
    <property type="entry name" value="HATPase_dom"/>
</dbReference>